<organism evidence="2">
    <name type="scientific">plant metagenome</name>
    <dbReference type="NCBI Taxonomy" id="1297885"/>
    <lineage>
        <taxon>unclassified sequences</taxon>
        <taxon>metagenomes</taxon>
        <taxon>organismal metagenomes</taxon>
    </lineage>
</organism>
<dbReference type="AlphaFoldDB" id="A0A484NQF6"/>
<evidence type="ECO:0000313" key="2">
    <source>
        <dbReference type="EMBL" id="VFR16104.1"/>
    </source>
</evidence>
<dbReference type="SUPFAM" id="SSF53474">
    <property type="entry name" value="alpha/beta-Hydrolases"/>
    <property type="match status" value="1"/>
</dbReference>
<sequence>MSEQKPVFPETKWGEFDSLADLRRATLQEGRFSVMLDGGRFEACYWPKPGKRLYVLLSGARDLKTKAWPNFDRWSWAPLFPGSVLCIADPTLALDTTRLRIGWYAGTATQDWTQSLADLVRQVSHTIGAFSSQVICYGSSAGGFGALALAARLGDATAVAINPQTDVLKYHVRPVRQFLNLAFPDQDGKEALTPEQRLRLSALEAVLAATQVKCLLVQNRKDLHHYREHFTPLAKRAGVDLRRSTRTHPRIWTMLYDGTAKHGPEPRNMVVDIIAAAEALCRQGRDDDASPLASASPQGATHGGKPPLAKTAAQAAPPETLVQQGSVQEGKDAEQKQDALDRSELEIEAKIQDRHLVVRAKMQRPAQYSFYLYKDQERIAVQKYAESNEARWPLDTEGTYWAKVYVLGPDGTKISGRSRSLQFGGPTRRPS</sequence>
<feature type="region of interest" description="Disordered" evidence="1">
    <location>
        <begin position="285"/>
        <end position="340"/>
    </location>
</feature>
<gene>
    <name evidence="2" type="ORF">AMP9_3716</name>
</gene>
<reference evidence="2" key="1">
    <citation type="submission" date="2019-03" db="EMBL/GenBank/DDBJ databases">
        <authorList>
            <person name="Danneels B."/>
        </authorList>
    </citation>
    <scope>NUCLEOTIDE SEQUENCE</scope>
</reference>
<feature type="compositionally biased region" description="Basic and acidic residues" evidence="1">
    <location>
        <begin position="329"/>
        <end position="340"/>
    </location>
</feature>
<protein>
    <submittedName>
        <fullName evidence="2">Conserved domain protein</fullName>
    </submittedName>
</protein>
<dbReference type="InterPro" id="IPR029058">
    <property type="entry name" value="AB_hydrolase_fold"/>
</dbReference>
<proteinExistence type="predicted"/>
<accession>A0A484NQF6</accession>
<dbReference type="EMBL" id="CAADHY010000002">
    <property type="protein sequence ID" value="VFR16104.1"/>
    <property type="molecule type" value="Genomic_DNA"/>
</dbReference>
<dbReference type="Gene3D" id="3.40.50.1820">
    <property type="entry name" value="alpha/beta hydrolase"/>
    <property type="match status" value="1"/>
</dbReference>
<evidence type="ECO:0000256" key="1">
    <source>
        <dbReference type="SAM" id="MobiDB-lite"/>
    </source>
</evidence>
<name>A0A484NQF6_9ZZZZ</name>